<protein>
    <submittedName>
        <fullName evidence="1">Uncharacterized protein</fullName>
    </submittedName>
</protein>
<proteinExistence type="predicted"/>
<organism evidence="1 2">
    <name type="scientific">Zarea fungicola</name>
    <dbReference type="NCBI Taxonomy" id="93591"/>
    <lineage>
        <taxon>Eukaryota</taxon>
        <taxon>Fungi</taxon>
        <taxon>Dikarya</taxon>
        <taxon>Ascomycota</taxon>
        <taxon>Pezizomycotina</taxon>
        <taxon>Sordariomycetes</taxon>
        <taxon>Hypocreomycetidae</taxon>
        <taxon>Hypocreales</taxon>
        <taxon>Cordycipitaceae</taxon>
        <taxon>Zarea</taxon>
    </lineage>
</organism>
<dbReference type="EMBL" id="JANJQO010002388">
    <property type="protein sequence ID" value="KAJ2967149.1"/>
    <property type="molecule type" value="Genomic_DNA"/>
</dbReference>
<keyword evidence="2" id="KW-1185">Reference proteome</keyword>
<sequence>MAEEGSKKRKRVADSAAKPTKKVAIAGPPATVTVSKLIQPKSLPPVIAMTPGVELGDGMVFHPYVPKSEARAKTKQSKTAVEKKLMLHSTTHHSVNYTAREDETGTGSKPLLNHFIGIYDPKTGKMEVVQAKKMVVRGTVRAKQAAAAAMEEKDTKHILSNGENYRA</sequence>
<reference evidence="1" key="1">
    <citation type="submission" date="2022-08" db="EMBL/GenBank/DDBJ databases">
        <title>Genome Sequence of Lecanicillium fungicola.</title>
        <authorList>
            <person name="Buettner E."/>
        </authorList>
    </citation>
    <scope>NUCLEOTIDE SEQUENCE</scope>
    <source>
        <strain evidence="1">Babe33</strain>
    </source>
</reference>
<accession>A0ACC1MLJ1</accession>
<name>A0ACC1MLJ1_9HYPO</name>
<evidence type="ECO:0000313" key="2">
    <source>
        <dbReference type="Proteomes" id="UP001143910"/>
    </source>
</evidence>
<comment type="caution">
    <text evidence="1">The sequence shown here is derived from an EMBL/GenBank/DDBJ whole genome shotgun (WGS) entry which is preliminary data.</text>
</comment>
<evidence type="ECO:0000313" key="1">
    <source>
        <dbReference type="EMBL" id="KAJ2967149.1"/>
    </source>
</evidence>
<dbReference type="Proteomes" id="UP001143910">
    <property type="component" value="Unassembled WGS sequence"/>
</dbReference>
<gene>
    <name evidence="1" type="ORF">NQ176_g9806</name>
</gene>